<keyword evidence="2" id="KW-0560">Oxidoreductase</keyword>
<feature type="domain" description="GFO/IDH/MocA-like oxidoreductase" evidence="4">
    <location>
        <begin position="139"/>
        <end position="264"/>
    </location>
</feature>
<proteinExistence type="inferred from homology"/>
<dbReference type="GeneID" id="55999377"/>
<gene>
    <name evidence="5" type="ORF">TRUGW13939_11901</name>
</gene>
<dbReference type="SUPFAM" id="SSF51735">
    <property type="entry name" value="NAD(P)-binding Rossmann-fold domains"/>
    <property type="match status" value="1"/>
</dbReference>
<dbReference type="OrthoDB" id="446809at2759"/>
<name>A0A7H8RGQ2_TALRU</name>
<dbReference type="InterPro" id="IPR036291">
    <property type="entry name" value="NAD(P)-bd_dom_sf"/>
</dbReference>
<sequence length="360" mass="39916">MANPLQKLNVGVVGLGRMGQRHALNVLHRIPRARLYSVCSPAPHELEWAKNNLEPEGVKVFADFDDMINTPGLDAIIVASLTELHIEHTLAAVQRGIYVLCEKPLTKDLSKLGQLMQDPRNEAGSKIMVGFVRRFDEQYQEALKSIRKGTIGTPMILRSQGAEKLDKSGFFIEYARHSGGIFVDTVIHDIDLTLSFLGEDCKPKALWATGLIAHHHEMSEFNDVDNAVGVVEFWGGKIAYYYHSRTTFHGYDNCTEIIGSNGKISINLIPHANRIQVSNLAGIQQDATPGWIERYQGAFVTELDEFVSAILDGKELPLKLSSAYTGMKLAFALQESLVTGKKIEFDENGARKPEGLKSLL</sequence>
<evidence type="ECO:0000259" key="4">
    <source>
        <dbReference type="Pfam" id="PF22725"/>
    </source>
</evidence>
<evidence type="ECO:0000313" key="5">
    <source>
        <dbReference type="EMBL" id="QKX64725.1"/>
    </source>
</evidence>
<dbReference type="Gene3D" id="3.40.50.720">
    <property type="entry name" value="NAD(P)-binding Rossmann-like Domain"/>
    <property type="match status" value="1"/>
</dbReference>
<dbReference type="GO" id="GO:0006740">
    <property type="term" value="P:NADPH regeneration"/>
    <property type="evidence" value="ECO:0007669"/>
    <property type="project" value="TreeGrafter"/>
</dbReference>
<dbReference type="GO" id="GO:0005737">
    <property type="term" value="C:cytoplasm"/>
    <property type="evidence" value="ECO:0007669"/>
    <property type="project" value="TreeGrafter"/>
</dbReference>
<dbReference type="InterPro" id="IPR000683">
    <property type="entry name" value="Gfo/Idh/MocA-like_OxRdtase_N"/>
</dbReference>
<dbReference type="EMBL" id="CP055903">
    <property type="protein sequence ID" value="QKX64725.1"/>
    <property type="molecule type" value="Genomic_DNA"/>
</dbReference>
<dbReference type="RefSeq" id="XP_035350898.1">
    <property type="nucleotide sequence ID" value="XM_035495005.1"/>
</dbReference>
<dbReference type="GO" id="GO:0016491">
    <property type="term" value="F:oxidoreductase activity"/>
    <property type="evidence" value="ECO:0007669"/>
    <property type="project" value="UniProtKB-KW"/>
</dbReference>
<dbReference type="PANTHER" id="PTHR42840">
    <property type="entry name" value="NAD(P)-BINDING ROSSMANN-FOLD SUPERFAMILY PROTEIN-RELATED"/>
    <property type="match status" value="1"/>
</dbReference>
<dbReference type="Pfam" id="PF22725">
    <property type="entry name" value="GFO_IDH_MocA_C3"/>
    <property type="match status" value="1"/>
</dbReference>
<dbReference type="Gene3D" id="3.30.360.10">
    <property type="entry name" value="Dihydrodipicolinate Reductase, domain 2"/>
    <property type="match status" value="1"/>
</dbReference>
<evidence type="ECO:0000313" key="6">
    <source>
        <dbReference type="Proteomes" id="UP000509510"/>
    </source>
</evidence>
<comment type="similarity">
    <text evidence="1">Belongs to the Gfo/Idh/MocA family.</text>
</comment>
<evidence type="ECO:0000256" key="2">
    <source>
        <dbReference type="ARBA" id="ARBA00023002"/>
    </source>
</evidence>
<protein>
    <recommendedName>
        <fullName evidence="7">Gfo/Idh/MocA-like oxidoreductase N-terminal domain-containing protein</fullName>
    </recommendedName>
</protein>
<dbReference type="Pfam" id="PF01408">
    <property type="entry name" value="GFO_IDH_MocA"/>
    <property type="match status" value="1"/>
</dbReference>
<organism evidence="5 6">
    <name type="scientific">Talaromyces rugulosus</name>
    <name type="common">Penicillium rugulosum</name>
    <dbReference type="NCBI Taxonomy" id="121627"/>
    <lineage>
        <taxon>Eukaryota</taxon>
        <taxon>Fungi</taxon>
        <taxon>Dikarya</taxon>
        <taxon>Ascomycota</taxon>
        <taxon>Pezizomycotina</taxon>
        <taxon>Eurotiomycetes</taxon>
        <taxon>Eurotiomycetidae</taxon>
        <taxon>Eurotiales</taxon>
        <taxon>Trichocomaceae</taxon>
        <taxon>Talaromyces</taxon>
        <taxon>Talaromyces sect. Islandici</taxon>
    </lineage>
</organism>
<keyword evidence="6" id="KW-1185">Reference proteome</keyword>
<feature type="domain" description="Gfo/Idh/MocA-like oxidoreductase N-terminal" evidence="3">
    <location>
        <begin position="8"/>
        <end position="130"/>
    </location>
</feature>
<accession>A0A7H8RGQ2</accession>
<dbReference type="InterPro" id="IPR055170">
    <property type="entry name" value="GFO_IDH_MocA-like_dom"/>
</dbReference>
<dbReference type="KEGG" id="trg:TRUGW13939_11901"/>
<dbReference type="PANTHER" id="PTHR42840:SF3">
    <property type="entry name" value="BINDING ROSSMANN FOLD OXIDOREDUCTASE, PUTATIVE (AFU_ORTHOLOGUE AFUA_2G10240)-RELATED"/>
    <property type="match status" value="1"/>
</dbReference>
<dbReference type="SUPFAM" id="SSF55347">
    <property type="entry name" value="Glyceraldehyde-3-phosphate dehydrogenase-like, C-terminal domain"/>
    <property type="match status" value="1"/>
</dbReference>
<evidence type="ECO:0000256" key="1">
    <source>
        <dbReference type="ARBA" id="ARBA00010928"/>
    </source>
</evidence>
<dbReference type="GO" id="GO:0000166">
    <property type="term" value="F:nucleotide binding"/>
    <property type="evidence" value="ECO:0007669"/>
    <property type="project" value="InterPro"/>
</dbReference>
<reference evidence="6" key="1">
    <citation type="submission" date="2020-06" db="EMBL/GenBank/DDBJ databases">
        <title>A chromosome-scale genome assembly of Talaromyces rugulosus W13939.</title>
        <authorList>
            <person name="Wang B."/>
            <person name="Guo L."/>
            <person name="Ye K."/>
            <person name="Wang L."/>
        </authorList>
    </citation>
    <scope>NUCLEOTIDE SEQUENCE [LARGE SCALE GENOMIC DNA]</scope>
    <source>
        <strain evidence="6">W13939</strain>
    </source>
</reference>
<dbReference type="Proteomes" id="UP000509510">
    <property type="component" value="Chromosome VI"/>
</dbReference>
<dbReference type="AlphaFoldDB" id="A0A7H8RGQ2"/>
<evidence type="ECO:0000259" key="3">
    <source>
        <dbReference type="Pfam" id="PF01408"/>
    </source>
</evidence>
<evidence type="ECO:0008006" key="7">
    <source>
        <dbReference type="Google" id="ProtNLM"/>
    </source>
</evidence>